<proteinExistence type="predicted"/>
<evidence type="ECO:0000313" key="1">
    <source>
        <dbReference type="EMBL" id="GGX30317.1"/>
    </source>
</evidence>
<comment type="caution">
    <text evidence="1">The sequence shown here is derived from an EMBL/GenBank/DDBJ whole genome shotgun (WGS) entry which is preliminary data.</text>
</comment>
<accession>A0A918JX85</accession>
<protein>
    <recommendedName>
        <fullName evidence="3">Aromatic ring-opening dioxygenase LigA</fullName>
    </recommendedName>
</protein>
<gene>
    <name evidence="1" type="ORF">GCM10007384_34290</name>
</gene>
<sequence>MDKIKLNFINQSADTNNSSVVIFQQNVAEDFGEIAIAWKVIQNCGRLDNHPFNYPMSFDVSASDSYGNYTPQLTASNGEAFDMVKDTSGDILQLSSVPATSANEVEVRNNLATGAINANCYRDGKLLAAKTGLAPGQKAVFEFQPKIYIGVVSQIEEGDVMNSAIISQINSQINLFGITSADIVMTGGGPGKNSVPFNFTLENINK</sequence>
<organism evidence="1 2">
    <name type="scientific">Aquimarina muelleri</name>
    <dbReference type="NCBI Taxonomy" id="279356"/>
    <lineage>
        <taxon>Bacteria</taxon>
        <taxon>Pseudomonadati</taxon>
        <taxon>Bacteroidota</taxon>
        <taxon>Flavobacteriia</taxon>
        <taxon>Flavobacteriales</taxon>
        <taxon>Flavobacteriaceae</taxon>
        <taxon>Aquimarina</taxon>
    </lineage>
</organism>
<evidence type="ECO:0008006" key="3">
    <source>
        <dbReference type="Google" id="ProtNLM"/>
    </source>
</evidence>
<dbReference type="RefSeq" id="WP_027413243.1">
    <property type="nucleotide sequence ID" value="NZ_BMWS01000029.1"/>
</dbReference>
<dbReference type="Proteomes" id="UP000601108">
    <property type="component" value="Unassembled WGS sequence"/>
</dbReference>
<evidence type="ECO:0000313" key="2">
    <source>
        <dbReference type="Proteomes" id="UP000601108"/>
    </source>
</evidence>
<dbReference type="AlphaFoldDB" id="A0A918JX85"/>
<name>A0A918JX85_9FLAO</name>
<dbReference type="EMBL" id="BMWS01000029">
    <property type="protein sequence ID" value="GGX30317.1"/>
    <property type="molecule type" value="Genomic_DNA"/>
</dbReference>
<reference evidence="1 2" key="1">
    <citation type="journal article" date="2014" name="Int. J. Syst. Evol. Microbiol.">
        <title>Complete genome sequence of Corynebacterium casei LMG S-19264T (=DSM 44701T), isolated from a smear-ripened cheese.</title>
        <authorList>
            <consortium name="US DOE Joint Genome Institute (JGI-PGF)"/>
            <person name="Walter F."/>
            <person name="Albersmeier A."/>
            <person name="Kalinowski J."/>
            <person name="Ruckert C."/>
        </authorList>
    </citation>
    <scope>NUCLEOTIDE SEQUENCE [LARGE SCALE GENOMIC DNA]</scope>
    <source>
        <strain evidence="1 2">KCTC 12285</strain>
    </source>
</reference>
<keyword evidence="2" id="KW-1185">Reference proteome</keyword>